<dbReference type="SUPFAM" id="SSF56425">
    <property type="entry name" value="Succinate dehydrogenase/fumarate reductase flavoprotein, catalytic domain"/>
    <property type="match status" value="1"/>
</dbReference>
<dbReference type="SUPFAM" id="SSF51905">
    <property type="entry name" value="FAD/NAD(P)-binding domain"/>
    <property type="match status" value="1"/>
</dbReference>
<comment type="cofactor">
    <cofactor evidence="1">
        <name>FAD</name>
        <dbReference type="ChEBI" id="CHEBI:57692"/>
    </cofactor>
</comment>
<sequence>MGRERVQFAESFDVVVVGSGAAGAMAALRSADHGMKVLIVEKAHKFGGTSATSGGVMWIPNHRLDSDVGDSREAALQYLDATIGVPVNRERLEAFVDEAPAMLRYLKSTGVPVAAAAWPDYFPDRAGARADRSVIVPTFDGRRLGDERYALMREQYNRFKLFGRYAMDLTETFALMMQSKGWRAVAGKMIGRYWLDRGTRKVSHRDKRFTQGAALMGATYEQAFARGVELRLETKLDRLLVDDGGRVCGVEVSNFGRTYAIEARHGVVLAAGGFEWNQELRDRFYPVPGLTRHSSTPEDGNRGEALIAAERIGASTEHTAQGWWIPTMTLPMKGASNFHEIHQAAFDVGRPWSVVVNRKGVRFVDEACGYDRFGQAMVRDHLETGANMPCWLIFDAKFRRKFSAGGLMPTVHTLERKVPADWWDHYVFRADTIEALAAKIHLPAEAVMRTVANMNAYAKTGVDPEFGRGMNPYDRMFGDPASAPNPNLGPIDTAPFYAVPINNGDLGTKGGLRCDARARVLDGAGAPIPGLYAAGNNAGTPFGDTYPGAGATIGPGMTFGYVAANDIALRSANRRALEAGDAAQGRAPVAVN</sequence>
<dbReference type="EMBL" id="LYMM01000029">
    <property type="protein sequence ID" value="PNU05010.1"/>
    <property type="molecule type" value="Genomic_DNA"/>
</dbReference>
<evidence type="ECO:0000259" key="5">
    <source>
        <dbReference type="Pfam" id="PF00890"/>
    </source>
</evidence>
<comment type="caution">
    <text evidence="6">The sequence shown here is derived from an EMBL/GenBank/DDBJ whole genome shotgun (WGS) entry which is preliminary data.</text>
</comment>
<dbReference type="PANTHER" id="PTHR43400">
    <property type="entry name" value="FUMARATE REDUCTASE"/>
    <property type="match status" value="1"/>
</dbReference>
<organism evidence="6 7">
    <name type="scientific">Novosphingobium guangzhouense</name>
    <dbReference type="NCBI Taxonomy" id="1850347"/>
    <lineage>
        <taxon>Bacteria</taxon>
        <taxon>Pseudomonadati</taxon>
        <taxon>Pseudomonadota</taxon>
        <taxon>Alphaproteobacteria</taxon>
        <taxon>Sphingomonadales</taxon>
        <taxon>Sphingomonadaceae</taxon>
        <taxon>Novosphingobium</taxon>
    </lineage>
</organism>
<keyword evidence="3" id="KW-0274">FAD</keyword>
<evidence type="ECO:0000256" key="3">
    <source>
        <dbReference type="ARBA" id="ARBA00022827"/>
    </source>
</evidence>
<feature type="domain" description="FAD-dependent oxidoreductase 2 FAD-binding" evidence="5">
    <location>
        <begin position="13"/>
        <end position="553"/>
    </location>
</feature>
<accession>A0A2K2G1T7</accession>
<dbReference type="AlphaFoldDB" id="A0A2K2G1T7"/>
<evidence type="ECO:0000256" key="2">
    <source>
        <dbReference type="ARBA" id="ARBA00022630"/>
    </source>
</evidence>
<reference evidence="6 7" key="1">
    <citation type="submission" date="2016-05" db="EMBL/GenBank/DDBJ databases">
        <title>Complete genome sequence of Novosphingobium guangzhouense SA925(T).</title>
        <authorList>
            <person name="Sha S."/>
        </authorList>
    </citation>
    <scope>NUCLEOTIDE SEQUENCE [LARGE SCALE GENOMIC DNA]</scope>
    <source>
        <strain evidence="6 7">SA925</strain>
    </source>
</reference>
<keyword evidence="4" id="KW-0560">Oxidoreductase</keyword>
<gene>
    <name evidence="6" type="ORF">A8V01_04020</name>
</gene>
<dbReference type="InterPro" id="IPR003953">
    <property type="entry name" value="FAD-dep_OxRdtase_2_FAD-bd"/>
</dbReference>
<evidence type="ECO:0000256" key="1">
    <source>
        <dbReference type="ARBA" id="ARBA00001974"/>
    </source>
</evidence>
<keyword evidence="2" id="KW-0285">Flavoprotein</keyword>
<protein>
    <submittedName>
        <fullName evidence="6">3-oxosteroid 1-dehydrogenase</fullName>
    </submittedName>
</protein>
<dbReference type="InterPro" id="IPR027477">
    <property type="entry name" value="Succ_DH/fumarate_Rdtase_cat_sf"/>
</dbReference>
<evidence type="ECO:0000256" key="4">
    <source>
        <dbReference type="ARBA" id="ARBA00023002"/>
    </source>
</evidence>
<dbReference type="Gene3D" id="3.90.700.10">
    <property type="entry name" value="Succinate dehydrogenase/fumarate reductase flavoprotein, catalytic domain"/>
    <property type="match status" value="1"/>
</dbReference>
<evidence type="ECO:0000313" key="6">
    <source>
        <dbReference type="EMBL" id="PNU05010.1"/>
    </source>
</evidence>
<dbReference type="InterPro" id="IPR050315">
    <property type="entry name" value="FAD-oxidoreductase_2"/>
</dbReference>
<dbReference type="InterPro" id="IPR036188">
    <property type="entry name" value="FAD/NAD-bd_sf"/>
</dbReference>
<dbReference type="PANTHER" id="PTHR43400:SF10">
    <property type="entry name" value="3-OXOSTEROID 1-DEHYDROGENASE"/>
    <property type="match status" value="1"/>
</dbReference>
<dbReference type="GO" id="GO:0016491">
    <property type="term" value="F:oxidoreductase activity"/>
    <property type="evidence" value="ECO:0007669"/>
    <property type="project" value="UniProtKB-KW"/>
</dbReference>
<keyword evidence="7" id="KW-1185">Reference proteome</keyword>
<name>A0A2K2G1T7_9SPHN</name>
<dbReference type="OrthoDB" id="3178130at2"/>
<dbReference type="Pfam" id="PF00890">
    <property type="entry name" value="FAD_binding_2"/>
    <property type="match status" value="1"/>
</dbReference>
<evidence type="ECO:0000313" key="7">
    <source>
        <dbReference type="Proteomes" id="UP000236327"/>
    </source>
</evidence>
<dbReference type="PRINTS" id="PR00411">
    <property type="entry name" value="PNDRDTASEI"/>
</dbReference>
<dbReference type="Gene3D" id="3.50.50.60">
    <property type="entry name" value="FAD/NAD(P)-binding domain"/>
    <property type="match status" value="2"/>
</dbReference>
<dbReference type="Proteomes" id="UP000236327">
    <property type="component" value="Unassembled WGS sequence"/>
</dbReference>
<dbReference type="GO" id="GO:0008202">
    <property type="term" value="P:steroid metabolic process"/>
    <property type="evidence" value="ECO:0007669"/>
    <property type="project" value="UniProtKB-ARBA"/>
</dbReference>
<proteinExistence type="predicted"/>